<dbReference type="InterPro" id="IPR011576">
    <property type="entry name" value="Pyridox_Oxase_N"/>
</dbReference>
<reference evidence="4" key="2">
    <citation type="submission" date="2024-07" db="EMBL/GenBank/DDBJ databases">
        <title>Streptomyces haneummycinica sp. nov., a new antibiotic-producing actinobacterium isolated from marine sediment.</title>
        <authorList>
            <person name="Uemura M."/>
            <person name="Hamada M."/>
            <person name="Hirano S."/>
            <person name="Kobayashi K."/>
            <person name="Ohshiro T."/>
            <person name="Kobayashi T."/>
            <person name="Terahara T."/>
        </authorList>
    </citation>
    <scope>NUCLEOTIDE SEQUENCE</scope>
    <source>
        <strain evidence="4">KM77-8</strain>
    </source>
</reference>
<reference evidence="4" key="1">
    <citation type="submission" date="2024-06" db="EMBL/GenBank/DDBJ databases">
        <authorList>
            <consortium name="consrtm"/>
            <person name="Uemura M."/>
            <person name="Terahara T."/>
        </authorList>
    </citation>
    <scope>NUCLEOTIDE SEQUENCE</scope>
    <source>
        <strain evidence="4">KM77-8</strain>
    </source>
</reference>
<name>A0AAT9HLT5_9ACTN</name>
<evidence type="ECO:0000313" key="4">
    <source>
        <dbReference type="EMBL" id="BFO18098.1"/>
    </source>
</evidence>
<gene>
    <name evidence="4" type="ORF">SHKM778_44860</name>
</gene>
<keyword evidence="1" id="KW-0560">Oxidoreductase</keyword>
<dbReference type="GO" id="GO:0016627">
    <property type="term" value="F:oxidoreductase activity, acting on the CH-CH group of donors"/>
    <property type="evidence" value="ECO:0007669"/>
    <property type="project" value="TreeGrafter"/>
</dbReference>
<dbReference type="SUPFAM" id="SSF50475">
    <property type="entry name" value="FMN-binding split barrel"/>
    <property type="match status" value="1"/>
</dbReference>
<sequence>MMGRQGTPRRGRDTMPDRAPDVMLGSFSAPGAQATPWASALAVLRRAEVFWLSTVRPDGRPHVTPLLAAWSLDGLCFTTGGHERKAHNLHRNPHCALTTGTNTLTGMDVVIEGIASVVDDGSERERAVTDFERKYGAHLTSPEGTWHRLGESVITGDVRLYRVAPTVGFAFGKLPTSSQTRYTWPST</sequence>
<evidence type="ECO:0000256" key="2">
    <source>
        <dbReference type="SAM" id="MobiDB-lite"/>
    </source>
</evidence>
<dbReference type="GO" id="GO:0070967">
    <property type="term" value="F:coenzyme F420 binding"/>
    <property type="evidence" value="ECO:0007669"/>
    <property type="project" value="TreeGrafter"/>
</dbReference>
<dbReference type="Pfam" id="PF01243">
    <property type="entry name" value="PNPOx_N"/>
    <property type="match status" value="1"/>
</dbReference>
<dbReference type="PANTHER" id="PTHR35176:SF4">
    <property type="entry name" value="PYRIDOXAMINE 5'-PHOSPHATE OXIDASE-RELATED FMN-BINDING"/>
    <property type="match status" value="1"/>
</dbReference>
<dbReference type="GO" id="GO:0005829">
    <property type="term" value="C:cytosol"/>
    <property type="evidence" value="ECO:0007669"/>
    <property type="project" value="TreeGrafter"/>
</dbReference>
<evidence type="ECO:0000256" key="1">
    <source>
        <dbReference type="ARBA" id="ARBA00023002"/>
    </source>
</evidence>
<evidence type="ECO:0000259" key="3">
    <source>
        <dbReference type="Pfam" id="PF01243"/>
    </source>
</evidence>
<dbReference type="EMBL" id="AP035768">
    <property type="protein sequence ID" value="BFO18098.1"/>
    <property type="molecule type" value="Genomic_DNA"/>
</dbReference>
<dbReference type="InterPro" id="IPR052019">
    <property type="entry name" value="F420H2_bilvrd_red/Heme_oxyg"/>
</dbReference>
<dbReference type="InterPro" id="IPR012349">
    <property type="entry name" value="Split_barrel_FMN-bd"/>
</dbReference>
<organism evidence="4">
    <name type="scientific">Streptomyces haneummycinicus</name>
    <dbReference type="NCBI Taxonomy" id="3074435"/>
    <lineage>
        <taxon>Bacteria</taxon>
        <taxon>Bacillati</taxon>
        <taxon>Actinomycetota</taxon>
        <taxon>Actinomycetes</taxon>
        <taxon>Kitasatosporales</taxon>
        <taxon>Streptomycetaceae</taxon>
        <taxon>Streptomyces</taxon>
    </lineage>
</organism>
<feature type="compositionally biased region" description="Basic and acidic residues" evidence="2">
    <location>
        <begin position="10"/>
        <end position="20"/>
    </location>
</feature>
<dbReference type="PANTHER" id="PTHR35176">
    <property type="entry name" value="HEME OXYGENASE HI_0854-RELATED"/>
    <property type="match status" value="1"/>
</dbReference>
<proteinExistence type="predicted"/>
<accession>A0AAT9HLT5</accession>
<dbReference type="AlphaFoldDB" id="A0AAT9HLT5"/>
<feature type="region of interest" description="Disordered" evidence="2">
    <location>
        <begin position="1"/>
        <end position="20"/>
    </location>
</feature>
<protein>
    <submittedName>
        <fullName evidence="4">Pyridoxamine 5'-phosphate oxidase family protein</fullName>
    </submittedName>
</protein>
<feature type="domain" description="Pyridoxamine 5'-phosphate oxidase N-terminal" evidence="3">
    <location>
        <begin position="41"/>
        <end position="150"/>
    </location>
</feature>
<dbReference type="Gene3D" id="2.30.110.10">
    <property type="entry name" value="Electron Transport, Fmn-binding Protein, Chain A"/>
    <property type="match status" value="1"/>
</dbReference>